<keyword evidence="2" id="KW-0732">Signal</keyword>
<protein>
    <submittedName>
        <fullName evidence="3">Uncharacterized protein</fullName>
    </submittedName>
</protein>
<accession>A0ABN8Y4W5</accession>
<reference evidence="3" key="1">
    <citation type="submission" date="2023-04" db="EMBL/GenBank/DDBJ databases">
        <authorList>
            <consortium name="ELIXIR-Norway"/>
        </authorList>
    </citation>
    <scope>NUCLEOTIDE SEQUENCE [LARGE SCALE GENOMIC DNA]</scope>
</reference>
<organism evidence="3 4">
    <name type="scientific">Rangifer tarandus platyrhynchus</name>
    <name type="common">Svalbard reindeer</name>
    <dbReference type="NCBI Taxonomy" id="3082113"/>
    <lineage>
        <taxon>Eukaryota</taxon>
        <taxon>Metazoa</taxon>
        <taxon>Chordata</taxon>
        <taxon>Craniata</taxon>
        <taxon>Vertebrata</taxon>
        <taxon>Euteleostomi</taxon>
        <taxon>Mammalia</taxon>
        <taxon>Eutheria</taxon>
        <taxon>Laurasiatheria</taxon>
        <taxon>Artiodactyla</taxon>
        <taxon>Ruminantia</taxon>
        <taxon>Pecora</taxon>
        <taxon>Cervidae</taxon>
        <taxon>Odocoileinae</taxon>
        <taxon>Rangifer</taxon>
    </lineage>
</organism>
<feature type="chain" id="PRO_5046888139" evidence="2">
    <location>
        <begin position="19"/>
        <end position="109"/>
    </location>
</feature>
<evidence type="ECO:0000313" key="3">
    <source>
        <dbReference type="EMBL" id="CAI9156615.1"/>
    </source>
</evidence>
<dbReference type="EMBL" id="OX459950">
    <property type="protein sequence ID" value="CAI9156615.1"/>
    <property type="molecule type" value="Genomic_DNA"/>
</dbReference>
<proteinExistence type="predicted"/>
<feature type="signal peptide" evidence="2">
    <location>
        <begin position="1"/>
        <end position="18"/>
    </location>
</feature>
<keyword evidence="4" id="KW-1185">Reference proteome</keyword>
<gene>
    <name evidence="3" type="ORF">MRATA1EN1_LOCUS5577</name>
</gene>
<feature type="region of interest" description="Disordered" evidence="1">
    <location>
        <begin position="17"/>
        <end position="46"/>
    </location>
</feature>
<evidence type="ECO:0000256" key="1">
    <source>
        <dbReference type="SAM" id="MobiDB-lite"/>
    </source>
</evidence>
<evidence type="ECO:0000313" key="4">
    <source>
        <dbReference type="Proteomes" id="UP001176941"/>
    </source>
</evidence>
<dbReference type="Proteomes" id="UP001176941">
    <property type="component" value="Chromosome 14"/>
</dbReference>
<evidence type="ECO:0000256" key="2">
    <source>
        <dbReference type="SAM" id="SignalP"/>
    </source>
</evidence>
<sequence length="109" mass="11631">MCSLWQVLLHFHLEGGCGEPGSRAAESSCSQTRHPRPGSRKQPEVQTRSLAACRCLPAISGNSSKSMLRCRIQRRSLFPGRLTALALSPSVGLGARAAGGLTITRVLSM</sequence>
<name>A0ABN8Y4W5_RANTA</name>